<accession>A0A0C9YG89</accession>
<dbReference type="HOGENOM" id="CLU_2321321_0_0_1"/>
<dbReference type="EMBL" id="KN833882">
    <property type="protein sequence ID" value="KIK15641.1"/>
    <property type="molecule type" value="Genomic_DNA"/>
</dbReference>
<evidence type="ECO:0000313" key="3">
    <source>
        <dbReference type="Proteomes" id="UP000054018"/>
    </source>
</evidence>
<dbReference type="OrthoDB" id="10004862at2759"/>
<dbReference type="STRING" id="765257.A0A0C9YG89"/>
<name>A0A0C9YG89_9AGAM</name>
<feature type="region of interest" description="Disordered" evidence="1">
    <location>
        <begin position="1"/>
        <end position="23"/>
    </location>
</feature>
<organism evidence="2 3">
    <name type="scientific">Pisolithus microcarpus 441</name>
    <dbReference type="NCBI Taxonomy" id="765257"/>
    <lineage>
        <taxon>Eukaryota</taxon>
        <taxon>Fungi</taxon>
        <taxon>Dikarya</taxon>
        <taxon>Basidiomycota</taxon>
        <taxon>Agaricomycotina</taxon>
        <taxon>Agaricomycetes</taxon>
        <taxon>Agaricomycetidae</taxon>
        <taxon>Boletales</taxon>
        <taxon>Sclerodermatineae</taxon>
        <taxon>Pisolithaceae</taxon>
        <taxon>Pisolithus</taxon>
    </lineage>
</organism>
<protein>
    <submittedName>
        <fullName evidence="2">Uncharacterized protein</fullName>
    </submittedName>
</protein>
<dbReference type="AlphaFoldDB" id="A0A0C9YG89"/>
<dbReference type="Proteomes" id="UP000054018">
    <property type="component" value="Unassembled WGS sequence"/>
</dbReference>
<proteinExistence type="predicted"/>
<reference evidence="3" key="2">
    <citation type="submission" date="2015-01" db="EMBL/GenBank/DDBJ databases">
        <title>Evolutionary Origins and Diversification of the Mycorrhizal Mutualists.</title>
        <authorList>
            <consortium name="DOE Joint Genome Institute"/>
            <consortium name="Mycorrhizal Genomics Consortium"/>
            <person name="Kohler A."/>
            <person name="Kuo A."/>
            <person name="Nagy L.G."/>
            <person name="Floudas D."/>
            <person name="Copeland A."/>
            <person name="Barry K.W."/>
            <person name="Cichocki N."/>
            <person name="Veneault-Fourrey C."/>
            <person name="LaButti K."/>
            <person name="Lindquist E.A."/>
            <person name="Lipzen A."/>
            <person name="Lundell T."/>
            <person name="Morin E."/>
            <person name="Murat C."/>
            <person name="Riley R."/>
            <person name="Ohm R."/>
            <person name="Sun H."/>
            <person name="Tunlid A."/>
            <person name="Henrissat B."/>
            <person name="Grigoriev I.V."/>
            <person name="Hibbett D.S."/>
            <person name="Martin F."/>
        </authorList>
    </citation>
    <scope>NUCLEOTIDE SEQUENCE [LARGE SCALE GENOMIC DNA]</scope>
    <source>
        <strain evidence="3">441</strain>
    </source>
</reference>
<feature type="compositionally biased region" description="Polar residues" evidence="1">
    <location>
        <begin position="1"/>
        <end position="19"/>
    </location>
</feature>
<gene>
    <name evidence="2" type="ORF">PISMIDRAFT_16375</name>
</gene>
<sequence length="105" mass="11431">MTSTSAQPTVPISDGNSGSVFPKEHPNPFLSVIQSSILNTNDHLPKIQRSFGHFSTIYGNRPADYHKGTELEGAELLDGSLFVRAALLTVNYMGEANTWSISGFF</sequence>
<evidence type="ECO:0000313" key="2">
    <source>
        <dbReference type="EMBL" id="KIK15641.1"/>
    </source>
</evidence>
<evidence type="ECO:0000256" key="1">
    <source>
        <dbReference type="SAM" id="MobiDB-lite"/>
    </source>
</evidence>
<reference evidence="2 3" key="1">
    <citation type="submission" date="2014-04" db="EMBL/GenBank/DDBJ databases">
        <authorList>
            <consortium name="DOE Joint Genome Institute"/>
            <person name="Kuo A."/>
            <person name="Kohler A."/>
            <person name="Costa M.D."/>
            <person name="Nagy L.G."/>
            <person name="Floudas D."/>
            <person name="Copeland A."/>
            <person name="Barry K.W."/>
            <person name="Cichocki N."/>
            <person name="Veneault-Fourrey C."/>
            <person name="LaButti K."/>
            <person name="Lindquist E.A."/>
            <person name="Lipzen A."/>
            <person name="Lundell T."/>
            <person name="Morin E."/>
            <person name="Murat C."/>
            <person name="Sun H."/>
            <person name="Tunlid A."/>
            <person name="Henrissat B."/>
            <person name="Grigoriev I.V."/>
            <person name="Hibbett D.S."/>
            <person name="Martin F."/>
            <person name="Nordberg H.P."/>
            <person name="Cantor M.N."/>
            <person name="Hua S.X."/>
        </authorList>
    </citation>
    <scope>NUCLEOTIDE SEQUENCE [LARGE SCALE GENOMIC DNA]</scope>
    <source>
        <strain evidence="2 3">441</strain>
    </source>
</reference>
<keyword evidence="3" id="KW-1185">Reference proteome</keyword>